<evidence type="ECO:0000256" key="8">
    <source>
        <dbReference type="ARBA" id="ARBA00023274"/>
    </source>
</evidence>
<comment type="subcellular location">
    <subcellularLocation>
        <location evidence="1 10">Cytoplasm</location>
    </subcellularLocation>
    <subcellularLocation>
        <location evidence="2">Nucleus</location>
        <location evidence="2">Nucleolus</location>
    </subcellularLocation>
</comment>
<dbReference type="Pfam" id="PF16969">
    <property type="entry name" value="SRP68"/>
    <property type="match status" value="1"/>
</dbReference>
<comment type="function">
    <text evidence="10">Component of the signal recognition particle (SRP) complex, a ribonucleoprotein complex that mediates the cotranslational targeting of secretory and membrane proteins to the endoplasmic reticulum (ER). The SRP complex interacts with the signal sequence in nascent secretory and membrane proteins and directs them to the membrane of the ER.</text>
</comment>
<evidence type="ECO:0000256" key="9">
    <source>
        <dbReference type="ARBA" id="ARBA00029498"/>
    </source>
</evidence>
<dbReference type="PIRSF" id="PIRSF038995">
    <property type="entry name" value="SRP68"/>
    <property type="match status" value="1"/>
</dbReference>
<dbReference type="GO" id="GO:0005047">
    <property type="term" value="F:signal recognition particle binding"/>
    <property type="evidence" value="ECO:0007669"/>
    <property type="project" value="InterPro"/>
</dbReference>
<feature type="compositionally biased region" description="Low complexity" evidence="11">
    <location>
        <begin position="584"/>
        <end position="600"/>
    </location>
</feature>
<dbReference type="EMBL" id="QVQW01000018">
    <property type="protein sequence ID" value="RKU45798.1"/>
    <property type="molecule type" value="Genomic_DNA"/>
</dbReference>
<sequence length="615" mass="67120">MDITKTIVSLREAALLYGDYSTYRSQLAKKLHNSRKKLGIATKKRQQFHAKAPVTPQQIAENHEYAHLQLLTAERAFAHAMAMKASHAADTNGIKGSTRSHIVSRLEKGAKAAERLAAALSESEGASKVDVLEARAYVTLLKGAEHFEKQSWAECVRNYAITRIIYSALSTPAKADIFKDLLSETIDPSIRYAAYQLKIPRTQPIQTIVLRAFDHSDTDLVDRIKAVSPSVFESGSAEVKPGLAGPVDVPSSITWRRREVKIEDADIAVAWGSVAAAKSALAEKLSSSDSLLPRDMAAAYDGVLGAAQDAVDATQHAINELKGEGVQQSDPRMQSLQITRTAVNYELISWRIGRNRVLMGERDGISTDSALLSKRQLKKTQQHTENQKEEAPGRRIARLKEKVVLYDGTLQSLESIKELPGVAADEELAAQIEATCRYFDSLKALAIARSYSIAGNDTNALALIKYAHDKTQESGPVLRGQTSPESAPRNIVVSNEDVSKLDNLLSGELLRFQALVEIAKLRAKGTGAKVAPIPLVERLSEYPSDGVDLENIVAYPPRLDAIPVKPLYLDVAFNHVDYPAKHGQPASAPKAAPAQAAVSQEEAKPQKRGWFGFGR</sequence>
<evidence type="ECO:0000313" key="12">
    <source>
        <dbReference type="EMBL" id="RKU45798.1"/>
    </source>
</evidence>
<evidence type="ECO:0000256" key="7">
    <source>
        <dbReference type="ARBA" id="ARBA00023242"/>
    </source>
</evidence>
<evidence type="ECO:0000256" key="5">
    <source>
        <dbReference type="ARBA" id="ARBA00022884"/>
    </source>
</evidence>
<evidence type="ECO:0000256" key="1">
    <source>
        <dbReference type="ARBA" id="ARBA00004496"/>
    </source>
</evidence>
<evidence type="ECO:0000256" key="2">
    <source>
        <dbReference type="ARBA" id="ARBA00004604"/>
    </source>
</evidence>
<dbReference type="GO" id="GO:0008312">
    <property type="term" value="F:7S RNA binding"/>
    <property type="evidence" value="ECO:0007669"/>
    <property type="project" value="InterPro"/>
</dbReference>
<name>A0A420YD28_9PEZI</name>
<dbReference type="STRING" id="177199.A0A420YD28"/>
<gene>
    <name evidence="12" type="ORF">DL546_004861</name>
</gene>
<dbReference type="GO" id="GO:0006614">
    <property type="term" value="P:SRP-dependent cotranslational protein targeting to membrane"/>
    <property type="evidence" value="ECO:0007669"/>
    <property type="project" value="InterPro"/>
</dbReference>
<keyword evidence="4 10" id="KW-0963">Cytoplasm</keyword>
<evidence type="ECO:0000256" key="11">
    <source>
        <dbReference type="SAM" id="MobiDB-lite"/>
    </source>
</evidence>
<evidence type="ECO:0000313" key="13">
    <source>
        <dbReference type="Proteomes" id="UP000275385"/>
    </source>
</evidence>
<dbReference type="InterPro" id="IPR038253">
    <property type="entry name" value="SRP68_N_sf"/>
</dbReference>
<evidence type="ECO:0000256" key="6">
    <source>
        <dbReference type="ARBA" id="ARBA00023135"/>
    </source>
</evidence>
<reference evidence="12 13" key="1">
    <citation type="submission" date="2018-08" db="EMBL/GenBank/DDBJ databases">
        <title>Draft genome of the lignicolous fungus Coniochaeta pulveracea.</title>
        <authorList>
            <person name="Borstlap C.J."/>
            <person name="De Witt R.N."/>
            <person name="Botha A."/>
            <person name="Volschenk H."/>
        </authorList>
    </citation>
    <scope>NUCLEOTIDE SEQUENCE [LARGE SCALE GENOMIC DNA]</scope>
    <source>
        <strain evidence="12 13">CAB683</strain>
    </source>
</reference>
<organism evidence="12 13">
    <name type="scientific">Coniochaeta pulveracea</name>
    <dbReference type="NCBI Taxonomy" id="177199"/>
    <lineage>
        <taxon>Eukaryota</taxon>
        <taxon>Fungi</taxon>
        <taxon>Dikarya</taxon>
        <taxon>Ascomycota</taxon>
        <taxon>Pezizomycotina</taxon>
        <taxon>Sordariomycetes</taxon>
        <taxon>Sordariomycetidae</taxon>
        <taxon>Coniochaetales</taxon>
        <taxon>Coniochaetaceae</taxon>
        <taxon>Coniochaeta</taxon>
    </lineage>
</organism>
<dbReference type="GO" id="GO:0030942">
    <property type="term" value="F:endoplasmic reticulum signal peptide binding"/>
    <property type="evidence" value="ECO:0007669"/>
    <property type="project" value="InterPro"/>
</dbReference>
<comment type="caution">
    <text evidence="12">The sequence shown here is derived from an EMBL/GenBank/DDBJ whole genome shotgun (WGS) entry which is preliminary data.</text>
</comment>
<evidence type="ECO:0000256" key="4">
    <source>
        <dbReference type="ARBA" id="ARBA00022490"/>
    </source>
</evidence>
<protein>
    <recommendedName>
        <fullName evidence="9 10">Signal recognition particle subunit SRP68</fullName>
        <shortName evidence="10">SRP68</shortName>
    </recommendedName>
</protein>
<keyword evidence="13" id="KW-1185">Reference proteome</keyword>
<keyword evidence="5 10" id="KW-0694">RNA-binding</keyword>
<dbReference type="Proteomes" id="UP000275385">
    <property type="component" value="Unassembled WGS sequence"/>
</dbReference>
<keyword evidence="6 10" id="KW-0733">Signal recognition particle</keyword>
<dbReference type="PANTHER" id="PTHR12860:SF0">
    <property type="entry name" value="SIGNAL RECOGNITION PARTICLE SUBUNIT SRP68"/>
    <property type="match status" value="1"/>
</dbReference>
<evidence type="ECO:0000256" key="10">
    <source>
        <dbReference type="PIRNR" id="PIRNR038995"/>
    </source>
</evidence>
<evidence type="ECO:0000256" key="3">
    <source>
        <dbReference type="ARBA" id="ARBA00009352"/>
    </source>
</evidence>
<dbReference type="GO" id="GO:0005786">
    <property type="term" value="C:signal recognition particle, endoplasmic reticulum targeting"/>
    <property type="evidence" value="ECO:0007669"/>
    <property type="project" value="UniProtKB-KW"/>
</dbReference>
<comment type="similarity">
    <text evidence="3 10">Belongs to the SRP68 family.</text>
</comment>
<dbReference type="PANTHER" id="PTHR12860">
    <property type="entry name" value="SIGNAL RECOGNITION PARTICLE 68 KDA PROTEIN"/>
    <property type="match status" value="1"/>
</dbReference>
<proteinExistence type="inferred from homology"/>
<keyword evidence="8 10" id="KW-0687">Ribonucleoprotein</keyword>
<accession>A0A420YD28</accession>
<dbReference type="Gene3D" id="1.10.3450.40">
    <property type="entry name" value="Signal recognition particle, SRP68 subunit, RNA-binding domain"/>
    <property type="match status" value="1"/>
</dbReference>
<dbReference type="InterPro" id="IPR026258">
    <property type="entry name" value="SRP68"/>
</dbReference>
<dbReference type="GO" id="GO:0005730">
    <property type="term" value="C:nucleolus"/>
    <property type="evidence" value="ECO:0007669"/>
    <property type="project" value="UniProtKB-SubCell"/>
</dbReference>
<keyword evidence="7" id="KW-0539">Nucleus</keyword>
<dbReference type="AlphaFoldDB" id="A0A420YD28"/>
<dbReference type="CDD" id="cd15481">
    <property type="entry name" value="SRP68-RBD"/>
    <property type="match status" value="1"/>
</dbReference>
<dbReference type="InterPro" id="IPR034652">
    <property type="entry name" value="SRP68-RBD"/>
</dbReference>
<dbReference type="OrthoDB" id="10255118at2759"/>
<feature type="region of interest" description="Disordered" evidence="11">
    <location>
        <begin position="582"/>
        <end position="615"/>
    </location>
</feature>